<dbReference type="InterPro" id="IPR051681">
    <property type="entry name" value="Ser/Thr_Kinases-Pseudokinases"/>
</dbReference>
<dbReference type="EMBL" id="RXIC02000023">
    <property type="protein sequence ID" value="KAB1213098.1"/>
    <property type="molecule type" value="Genomic_DNA"/>
</dbReference>
<dbReference type="OrthoDB" id="339325at2759"/>
<evidence type="ECO:0000313" key="2">
    <source>
        <dbReference type="EMBL" id="KAB1213098.1"/>
    </source>
</evidence>
<evidence type="ECO:0000259" key="1">
    <source>
        <dbReference type="PROSITE" id="PS50011"/>
    </source>
</evidence>
<dbReference type="PROSITE" id="PS50011">
    <property type="entry name" value="PROTEIN_KINASE_DOM"/>
    <property type="match status" value="1"/>
</dbReference>
<evidence type="ECO:0000313" key="3">
    <source>
        <dbReference type="Proteomes" id="UP000516437"/>
    </source>
</evidence>
<organism evidence="2 3">
    <name type="scientific">Morella rubra</name>
    <name type="common">Chinese bayberry</name>
    <dbReference type="NCBI Taxonomy" id="262757"/>
    <lineage>
        <taxon>Eukaryota</taxon>
        <taxon>Viridiplantae</taxon>
        <taxon>Streptophyta</taxon>
        <taxon>Embryophyta</taxon>
        <taxon>Tracheophyta</taxon>
        <taxon>Spermatophyta</taxon>
        <taxon>Magnoliopsida</taxon>
        <taxon>eudicotyledons</taxon>
        <taxon>Gunneridae</taxon>
        <taxon>Pentapetalae</taxon>
        <taxon>rosids</taxon>
        <taxon>fabids</taxon>
        <taxon>Fagales</taxon>
        <taxon>Myricaceae</taxon>
        <taxon>Morella</taxon>
    </lineage>
</organism>
<dbReference type="Gene3D" id="1.10.510.10">
    <property type="entry name" value="Transferase(Phosphotransferase) domain 1"/>
    <property type="match status" value="1"/>
</dbReference>
<reference evidence="2 3" key="1">
    <citation type="journal article" date="2019" name="Plant Biotechnol. J.">
        <title>The red bayberry genome and genetic basis of sex determination.</title>
        <authorList>
            <person name="Jia H.M."/>
            <person name="Jia H.J."/>
            <person name="Cai Q.L."/>
            <person name="Wang Y."/>
            <person name="Zhao H.B."/>
            <person name="Yang W.F."/>
            <person name="Wang G.Y."/>
            <person name="Li Y.H."/>
            <person name="Zhan D.L."/>
            <person name="Shen Y.T."/>
            <person name="Niu Q.F."/>
            <person name="Chang L."/>
            <person name="Qiu J."/>
            <person name="Zhao L."/>
            <person name="Xie H.B."/>
            <person name="Fu W.Y."/>
            <person name="Jin J."/>
            <person name="Li X.W."/>
            <person name="Jiao Y."/>
            <person name="Zhou C.C."/>
            <person name="Tu T."/>
            <person name="Chai C.Y."/>
            <person name="Gao J.L."/>
            <person name="Fan L.J."/>
            <person name="van de Weg E."/>
            <person name="Wang J.Y."/>
            <person name="Gao Z.S."/>
        </authorList>
    </citation>
    <scope>NUCLEOTIDE SEQUENCE [LARGE SCALE GENOMIC DNA]</scope>
    <source>
        <tissue evidence="2">Leaves</tissue>
    </source>
</reference>
<dbReference type="Proteomes" id="UP000516437">
    <property type="component" value="Chromosome 5"/>
</dbReference>
<dbReference type="InterPro" id="IPR025558">
    <property type="entry name" value="DUF4283"/>
</dbReference>
<keyword evidence="3" id="KW-1185">Reference proteome</keyword>
<proteinExistence type="predicted"/>
<comment type="caution">
    <text evidence="2">The sequence shown here is derived from an EMBL/GenBank/DDBJ whole genome shotgun (WGS) entry which is preliminary data.</text>
</comment>
<dbReference type="GO" id="GO:0005524">
    <property type="term" value="F:ATP binding"/>
    <property type="evidence" value="ECO:0007669"/>
    <property type="project" value="InterPro"/>
</dbReference>
<dbReference type="GO" id="GO:0005886">
    <property type="term" value="C:plasma membrane"/>
    <property type="evidence" value="ECO:0007669"/>
    <property type="project" value="TreeGrafter"/>
</dbReference>
<dbReference type="PANTHER" id="PTHR44329:SF160">
    <property type="entry name" value="OS05G0577700 PROTEIN"/>
    <property type="match status" value="1"/>
</dbReference>
<protein>
    <submittedName>
        <fullName evidence="2">Serine/threonine-protein kinase HT1</fullName>
    </submittedName>
</protein>
<dbReference type="InterPro" id="IPR000719">
    <property type="entry name" value="Prot_kinase_dom"/>
</dbReference>
<dbReference type="PANTHER" id="PTHR44329">
    <property type="entry name" value="SERINE/THREONINE-PROTEIN KINASE TNNI3K-RELATED"/>
    <property type="match status" value="1"/>
</dbReference>
<dbReference type="GO" id="GO:0004674">
    <property type="term" value="F:protein serine/threonine kinase activity"/>
    <property type="evidence" value="ECO:0007669"/>
    <property type="project" value="TreeGrafter"/>
</dbReference>
<gene>
    <name evidence="2" type="ORF">CJ030_MR5G015914</name>
</gene>
<accession>A0A6A1VMU5</accession>
<dbReference type="Pfam" id="PF07714">
    <property type="entry name" value="PK_Tyr_Ser-Thr"/>
    <property type="match status" value="1"/>
</dbReference>
<dbReference type="PRINTS" id="PR00109">
    <property type="entry name" value="TYRKINASE"/>
</dbReference>
<keyword evidence="2" id="KW-0418">Kinase</keyword>
<dbReference type="AlphaFoldDB" id="A0A6A1VMU5"/>
<dbReference type="InterPro" id="IPR011009">
    <property type="entry name" value="Kinase-like_dom_sf"/>
</dbReference>
<name>A0A6A1VMU5_9ROSI</name>
<keyword evidence="2" id="KW-0808">Transferase</keyword>
<dbReference type="Pfam" id="PF14111">
    <property type="entry name" value="DUF4283"/>
    <property type="match status" value="1"/>
</dbReference>
<dbReference type="InterPro" id="IPR001245">
    <property type="entry name" value="Ser-Thr/Tyr_kinase_cat_dom"/>
</dbReference>
<sequence length="370" mass="42323">MKLEFFEPSIEDGQVVVRPPQDVVRDGCKEWETTIVGHFVRASMNFHAVKGIAQHLCGCEGLLDAISSDNGFFFFRFLSIDAVEKTLEEGPWHMMNLALDWIVKRVETCGFSNYYIKFVGATLSSSLLETVNNDEYGYSDRRLRKDCCVVEEYLPAGDLRSYIDENREKKLSLKVVIRLALDVSTGLSYLHSLNIVHRNIKPENLLLDKAHRVKISEFGVARIADTYPSHMTQLDETSNYTAPEVLSRAPYNRKCDVYSFGICLWEIYCCDWPYPNHVDWQLREAVVQQNLRPEIPECCPSSLANVMTRCWDANPDNRPEMQEVLSLLMAIDISKGRGMIPCEPSHEGSPAYPTEKKSRGWSFFRMFCGS</sequence>
<dbReference type="SUPFAM" id="SSF56112">
    <property type="entry name" value="Protein kinase-like (PK-like)"/>
    <property type="match status" value="1"/>
</dbReference>
<feature type="domain" description="Protein kinase" evidence="1">
    <location>
        <begin position="1"/>
        <end position="331"/>
    </location>
</feature>